<dbReference type="InterPro" id="IPR003156">
    <property type="entry name" value="DHHA1_dom"/>
</dbReference>
<organism evidence="3">
    <name type="scientific">Nocardia globerula</name>
    <dbReference type="NCBI Taxonomy" id="1818"/>
    <lineage>
        <taxon>Bacteria</taxon>
        <taxon>Bacillati</taxon>
        <taxon>Actinomycetota</taxon>
        <taxon>Actinomycetes</taxon>
        <taxon>Mycobacteriales</taxon>
        <taxon>Nocardiaceae</taxon>
        <taxon>Nocardia</taxon>
    </lineage>
</organism>
<proteinExistence type="predicted"/>
<dbReference type="Gene3D" id="3.10.310.30">
    <property type="match status" value="1"/>
</dbReference>
<dbReference type="Gene3D" id="3.90.1640.10">
    <property type="entry name" value="inorganic pyrophosphatase (n-terminal core)"/>
    <property type="match status" value="1"/>
</dbReference>
<sequence length="334" mass="34772">MTITARADGDPCEDPCRAGFARAIEVLDAARTATILCHIQPDADTIGSGLALGLALERRGVSVQVAFSRPAHLPESMLGFPGLHLLVPPASVRSEVDVLITVDVGSAGRLGALADRLAGAASTVVVDHHRSNSEFGAINVVDESAASTTALLARLFDFWGVEIDRDVAHCLYAGLVTDTGSFRWGGPSTHVLAARLLATGIDGDTIARQLLDTHPFGWLPMLSSVLGSATLVRSAAGGRGLVYAVIRRDDIGDLRSEEIESVVDIVRTTSEAEVAAVLKESETGSWSISLRAKTDVDVSAVAERLGGGGHRLSAGYTSTDSSEQTVAALIAALG</sequence>
<dbReference type="InterPro" id="IPR038763">
    <property type="entry name" value="DHH_sf"/>
</dbReference>
<dbReference type="Pfam" id="PF01368">
    <property type="entry name" value="DHH"/>
    <property type="match status" value="1"/>
</dbReference>
<feature type="domain" description="DDH" evidence="1">
    <location>
        <begin position="34"/>
        <end position="174"/>
    </location>
</feature>
<dbReference type="PANTHER" id="PTHR47618:SF1">
    <property type="entry name" value="BIFUNCTIONAL OLIGORIBONUCLEASE AND PAP PHOSPHATASE NRNA"/>
    <property type="match status" value="1"/>
</dbReference>
<dbReference type="AlphaFoldDB" id="A0A652YKH2"/>
<evidence type="ECO:0000313" key="3">
    <source>
        <dbReference type="EMBL" id="TYQ01910.1"/>
    </source>
</evidence>
<evidence type="ECO:0000259" key="1">
    <source>
        <dbReference type="Pfam" id="PF01368"/>
    </source>
</evidence>
<gene>
    <name evidence="3" type="ORF">FNL38_107333</name>
</gene>
<dbReference type="SUPFAM" id="SSF64182">
    <property type="entry name" value="DHH phosphoesterases"/>
    <property type="match status" value="1"/>
</dbReference>
<protein>
    <submittedName>
        <fullName evidence="3">Phosphoesterase RecJ-like protein</fullName>
    </submittedName>
</protein>
<comment type="caution">
    <text evidence="3">The sequence shown here is derived from an EMBL/GenBank/DDBJ whole genome shotgun (WGS) entry which is preliminary data.</text>
</comment>
<feature type="domain" description="DHHA1" evidence="2">
    <location>
        <begin position="253"/>
        <end position="331"/>
    </location>
</feature>
<accession>A0A652YKH2</accession>
<dbReference type="InterPro" id="IPR001667">
    <property type="entry name" value="DDH_dom"/>
</dbReference>
<reference evidence="3" key="1">
    <citation type="submission" date="2019-07" db="EMBL/GenBank/DDBJ databases">
        <title>Genomic Encyclopedia of Type Strains, Phase IV (KMG-IV): sequencing the most valuable type-strain genomes for metagenomic binning, comparative biology and taxonomic classification.</title>
        <authorList>
            <person name="Goeker M."/>
        </authorList>
    </citation>
    <scope>NUCLEOTIDE SEQUENCE</scope>
    <source>
        <strain evidence="3">DSM 44596</strain>
    </source>
</reference>
<dbReference type="GO" id="GO:0003676">
    <property type="term" value="F:nucleic acid binding"/>
    <property type="evidence" value="ECO:0007669"/>
    <property type="project" value="InterPro"/>
</dbReference>
<dbReference type="EMBL" id="VNIQ01000007">
    <property type="protein sequence ID" value="TYQ01910.1"/>
    <property type="molecule type" value="Genomic_DNA"/>
</dbReference>
<evidence type="ECO:0000259" key="2">
    <source>
        <dbReference type="Pfam" id="PF02272"/>
    </source>
</evidence>
<dbReference type="InterPro" id="IPR051319">
    <property type="entry name" value="Oligoribo/pAp-PDE_c-di-AMP_PDE"/>
</dbReference>
<name>A0A652YKH2_NOCGL</name>
<dbReference type="Pfam" id="PF02272">
    <property type="entry name" value="DHHA1"/>
    <property type="match status" value="1"/>
</dbReference>
<dbReference type="PANTHER" id="PTHR47618">
    <property type="entry name" value="BIFUNCTIONAL OLIGORIBONUCLEASE AND PAP PHOSPHATASE NRNA"/>
    <property type="match status" value="1"/>
</dbReference>